<protein>
    <recommendedName>
        <fullName evidence="8">7-carboxy-7-deazaguanine synthase</fullName>
        <shortName evidence="8">CDG synthase</shortName>
        <ecNumber evidence="8">4.3.99.3</ecNumber>
    </recommendedName>
    <alternativeName>
        <fullName evidence="8">Queuosine biosynthesis protein QueE</fullName>
    </alternativeName>
</protein>
<sequence>MSKIPVIEIFGPTIQGEGSVIGVKTMFVRTYGCDYRCAWCDSAFTWDGSAKDQVRMLEASEIVSELAALAAGNFEWVTISGGNPALIGQPIQELADQLHQLGIKVAVETQGSKWQDWFRSVDVLTLSPKPPSSRMHTDWSVLDRIIEQMPSGTSNLKVVVFDDEDYRYAKTVHRRYPDIPFFLQAGNSDVQEEGNISDRLLKKLNWLMDKVIADPDMNDARTLPQLHALVWHNKRGK</sequence>
<comment type="cofactor">
    <cofactor evidence="8">
        <name>[4Fe-4S] cluster</name>
        <dbReference type="ChEBI" id="CHEBI:49883"/>
    </cofactor>
    <text evidence="8">Binds 1 [4Fe-4S] cluster. The cluster is coordinated with 3 cysteines and an exchangeable S-adenosyl-L-methionine.</text>
</comment>
<comment type="function">
    <text evidence="8">Catalyzes the complex heterocyclic radical-mediated conversion of 6-carboxy-5,6,7,8-tetrahydropterin (CPH4) to 7-carboxy-7-deazaguanine (CDG), a step common to the biosynthetic pathways of all 7-deazapurine-containing compounds.</text>
</comment>
<evidence type="ECO:0000256" key="6">
    <source>
        <dbReference type="ARBA" id="ARBA00023014"/>
    </source>
</evidence>
<dbReference type="Pfam" id="PF04055">
    <property type="entry name" value="Radical_SAM"/>
    <property type="match status" value="1"/>
</dbReference>
<evidence type="ECO:0000259" key="9">
    <source>
        <dbReference type="PROSITE" id="PS51918"/>
    </source>
</evidence>
<keyword evidence="4 8" id="KW-0460">Magnesium</keyword>
<dbReference type="EC" id="4.3.99.3" evidence="8"/>
<dbReference type="InterPro" id="IPR017742">
    <property type="entry name" value="Deazaguanine_synth"/>
</dbReference>
<accession>A0ABW2V427</accession>
<name>A0ABW2V427_9BACL</name>
<feature type="binding site" evidence="8">
    <location>
        <position position="80"/>
    </location>
    <ligand>
        <name>substrate</name>
    </ligand>
</feature>
<comment type="catalytic activity">
    <reaction evidence="8">
        <text>6-carboxy-5,6,7,8-tetrahydropterin + H(+) = 7-carboxy-7-carbaguanine + NH4(+)</text>
        <dbReference type="Rhea" id="RHEA:27974"/>
        <dbReference type="ChEBI" id="CHEBI:15378"/>
        <dbReference type="ChEBI" id="CHEBI:28938"/>
        <dbReference type="ChEBI" id="CHEBI:61032"/>
        <dbReference type="ChEBI" id="CHEBI:61036"/>
        <dbReference type="EC" id="4.3.99.3"/>
    </reaction>
</comment>
<dbReference type="PIRSF" id="PIRSF000370">
    <property type="entry name" value="QueE"/>
    <property type="match status" value="1"/>
</dbReference>
<dbReference type="PROSITE" id="PS51918">
    <property type="entry name" value="RADICAL_SAM"/>
    <property type="match status" value="1"/>
</dbReference>
<dbReference type="SUPFAM" id="SSF102114">
    <property type="entry name" value="Radical SAM enzymes"/>
    <property type="match status" value="1"/>
</dbReference>
<feature type="binding site" evidence="8">
    <location>
        <position position="42"/>
    </location>
    <ligand>
        <name>Mg(2+)</name>
        <dbReference type="ChEBI" id="CHEBI:18420"/>
    </ligand>
</feature>
<evidence type="ECO:0000256" key="1">
    <source>
        <dbReference type="ARBA" id="ARBA00022485"/>
    </source>
</evidence>
<dbReference type="EMBL" id="JBHTGQ010000022">
    <property type="protein sequence ID" value="MFC7750263.1"/>
    <property type="molecule type" value="Genomic_DNA"/>
</dbReference>
<comment type="caution">
    <text evidence="8">Lacks conserved residue(s) required for the propagation of feature annotation.</text>
</comment>
<keyword evidence="7 8" id="KW-0456">Lyase</keyword>
<comment type="similarity">
    <text evidence="8">Belongs to the radical SAM superfamily. 7-carboxy-7-deazaguanine synthase family.</text>
</comment>
<evidence type="ECO:0000256" key="4">
    <source>
        <dbReference type="ARBA" id="ARBA00022842"/>
    </source>
</evidence>
<dbReference type="SFLD" id="SFLDF00300">
    <property type="entry name" value="7-carboxy-7-deazaguanine_synth"/>
    <property type="match status" value="1"/>
</dbReference>
<comment type="subunit">
    <text evidence="8">Homodimer.</text>
</comment>
<dbReference type="InterPro" id="IPR024924">
    <property type="entry name" value="7-CO-7-deazaguanine_synth-like"/>
</dbReference>
<dbReference type="SFLD" id="SFLDS00029">
    <property type="entry name" value="Radical_SAM"/>
    <property type="match status" value="1"/>
</dbReference>
<keyword evidence="1 8" id="KW-0004">4Fe-4S</keyword>
<dbReference type="GO" id="GO:0016829">
    <property type="term" value="F:lyase activity"/>
    <property type="evidence" value="ECO:0007669"/>
    <property type="project" value="UniProtKB-KW"/>
</dbReference>
<dbReference type="Proteomes" id="UP001596528">
    <property type="component" value="Unassembled WGS sequence"/>
</dbReference>
<keyword evidence="2 8" id="KW-0949">S-adenosyl-L-methionine</keyword>
<dbReference type="RefSeq" id="WP_138790652.1">
    <property type="nucleotide sequence ID" value="NZ_JBHTGQ010000022.1"/>
</dbReference>
<proteinExistence type="inferred from homology"/>
<dbReference type="InterPro" id="IPR007197">
    <property type="entry name" value="rSAM"/>
</dbReference>
<feature type="binding site" evidence="8">
    <location>
        <position position="37"/>
    </location>
    <ligand>
        <name>[4Fe-4S] cluster</name>
        <dbReference type="ChEBI" id="CHEBI:49883"/>
        <note>4Fe-4S-S-AdoMet</note>
    </ligand>
</feature>
<feature type="binding site" evidence="8">
    <location>
        <position position="40"/>
    </location>
    <ligand>
        <name>[4Fe-4S] cluster</name>
        <dbReference type="ChEBI" id="CHEBI:49883"/>
        <note>4Fe-4S-S-AdoMet</note>
    </ligand>
</feature>
<organism evidence="10 11">
    <name type="scientific">Paenibacillus thermoaerophilus</name>
    <dbReference type="NCBI Taxonomy" id="1215385"/>
    <lineage>
        <taxon>Bacteria</taxon>
        <taxon>Bacillati</taxon>
        <taxon>Bacillota</taxon>
        <taxon>Bacilli</taxon>
        <taxon>Bacillales</taxon>
        <taxon>Paenibacillaceae</taxon>
        <taxon>Paenibacillus</taxon>
    </lineage>
</organism>
<dbReference type="NCBIfam" id="TIGR03365">
    <property type="entry name" value="Bsubt_queE"/>
    <property type="match status" value="1"/>
</dbReference>
<gene>
    <name evidence="8 10" type="primary">queE</name>
    <name evidence="10" type="ORF">ACFQWB_10020</name>
</gene>
<comment type="cofactor">
    <cofactor evidence="8">
        <name>S-adenosyl-L-methionine</name>
        <dbReference type="ChEBI" id="CHEBI:59789"/>
    </cofactor>
    <text evidence="8">Binds 1 S-adenosyl-L-methionine per subunit.</text>
</comment>
<evidence type="ECO:0000313" key="11">
    <source>
        <dbReference type="Proteomes" id="UP001596528"/>
    </source>
</evidence>
<dbReference type="Gene3D" id="3.20.20.70">
    <property type="entry name" value="Aldolase class I"/>
    <property type="match status" value="1"/>
</dbReference>
<comment type="cofactor">
    <cofactor evidence="8">
        <name>Mg(2+)</name>
        <dbReference type="ChEBI" id="CHEBI:18420"/>
    </cofactor>
</comment>
<feature type="binding site" evidence="8">
    <location>
        <position position="33"/>
    </location>
    <ligand>
        <name>[4Fe-4S] cluster</name>
        <dbReference type="ChEBI" id="CHEBI:49883"/>
        <note>4Fe-4S-S-AdoMet</note>
    </ligand>
</feature>
<reference evidence="11" key="1">
    <citation type="journal article" date="2019" name="Int. J. Syst. Evol. Microbiol.">
        <title>The Global Catalogue of Microorganisms (GCM) 10K type strain sequencing project: providing services to taxonomists for standard genome sequencing and annotation.</title>
        <authorList>
            <consortium name="The Broad Institute Genomics Platform"/>
            <consortium name="The Broad Institute Genome Sequencing Center for Infectious Disease"/>
            <person name="Wu L."/>
            <person name="Ma J."/>
        </authorList>
    </citation>
    <scope>NUCLEOTIDE SEQUENCE [LARGE SCALE GENOMIC DNA]</scope>
    <source>
        <strain evidence="11">JCM 18657</strain>
    </source>
</reference>
<feature type="domain" description="Radical SAM core" evidence="9">
    <location>
        <begin position="20"/>
        <end position="233"/>
    </location>
</feature>
<keyword evidence="8" id="KW-0671">Queuosine biosynthesis</keyword>
<comment type="pathway">
    <text evidence="8">Purine metabolism; 7-cyano-7-deazaguanine biosynthesis.</text>
</comment>
<evidence type="ECO:0000256" key="5">
    <source>
        <dbReference type="ARBA" id="ARBA00023004"/>
    </source>
</evidence>
<dbReference type="InterPro" id="IPR058240">
    <property type="entry name" value="rSAM_sf"/>
</dbReference>
<comment type="caution">
    <text evidence="10">The sequence shown here is derived from an EMBL/GenBank/DDBJ whole genome shotgun (WGS) entry which is preliminary data.</text>
</comment>
<evidence type="ECO:0000256" key="3">
    <source>
        <dbReference type="ARBA" id="ARBA00022723"/>
    </source>
</evidence>
<dbReference type="PANTHER" id="PTHR42836:SF1">
    <property type="entry name" value="7-CARBOXY-7-DEAZAGUANINE SYNTHASE"/>
    <property type="match status" value="1"/>
</dbReference>
<keyword evidence="6 8" id="KW-0411">Iron-sulfur</keyword>
<keyword evidence="3 8" id="KW-0479">Metal-binding</keyword>
<evidence type="ECO:0000313" key="10">
    <source>
        <dbReference type="EMBL" id="MFC7750263.1"/>
    </source>
</evidence>
<feature type="binding site" evidence="8">
    <location>
        <begin position="39"/>
        <end position="41"/>
    </location>
    <ligand>
        <name>S-adenosyl-L-methionine</name>
        <dbReference type="ChEBI" id="CHEBI:59789"/>
    </ligand>
</feature>
<keyword evidence="11" id="KW-1185">Reference proteome</keyword>
<evidence type="ECO:0000256" key="8">
    <source>
        <dbReference type="HAMAP-Rule" id="MF_00917"/>
    </source>
</evidence>
<feature type="binding site" evidence="8">
    <location>
        <begin position="14"/>
        <end position="16"/>
    </location>
    <ligand>
        <name>substrate</name>
    </ligand>
</feature>
<dbReference type="HAMAP" id="MF_00917">
    <property type="entry name" value="QueE"/>
    <property type="match status" value="1"/>
</dbReference>
<feature type="binding site" evidence="8">
    <location>
        <begin position="127"/>
        <end position="129"/>
    </location>
    <ligand>
        <name>S-adenosyl-L-methionine</name>
        <dbReference type="ChEBI" id="CHEBI:59789"/>
    </ligand>
</feature>
<keyword evidence="5 8" id="KW-0408">Iron</keyword>
<dbReference type="InterPro" id="IPR013785">
    <property type="entry name" value="Aldolase_TIM"/>
</dbReference>
<evidence type="ECO:0000256" key="7">
    <source>
        <dbReference type="ARBA" id="ARBA00023239"/>
    </source>
</evidence>
<feature type="binding site" evidence="8">
    <location>
        <position position="82"/>
    </location>
    <ligand>
        <name>S-adenosyl-L-methionine</name>
        <dbReference type="ChEBI" id="CHEBI:59789"/>
    </ligand>
</feature>
<dbReference type="PANTHER" id="PTHR42836">
    <property type="entry name" value="7-CARBOXY-7-DEAZAGUANINE SYNTHASE"/>
    <property type="match status" value="1"/>
</dbReference>
<evidence type="ECO:0000256" key="2">
    <source>
        <dbReference type="ARBA" id="ARBA00022691"/>
    </source>
</evidence>
<feature type="binding site" evidence="8">
    <location>
        <position position="29"/>
    </location>
    <ligand>
        <name>substrate</name>
    </ligand>
</feature>